<dbReference type="AlphaFoldDB" id="A0A918GE20"/>
<evidence type="ECO:0000256" key="1">
    <source>
        <dbReference type="SAM" id="Coils"/>
    </source>
</evidence>
<proteinExistence type="predicted"/>
<accession>A0A918GE20</accession>
<evidence type="ECO:0000313" key="3">
    <source>
        <dbReference type="Proteomes" id="UP000660680"/>
    </source>
</evidence>
<name>A0A918GE20_9PSEU</name>
<feature type="coiled-coil region" evidence="1">
    <location>
        <begin position="104"/>
        <end position="138"/>
    </location>
</feature>
<reference evidence="2" key="1">
    <citation type="journal article" date="2014" name="Int. J. Syst. Evol. Microbiol.">
        <title>Complete genome sequence of Corynebacterium casei LMG S-19264T (=DSM 44701T), isolated from a smear-ripened cheese.</title>
        <authorList>
            <consortium name="US DOE Joint Genome Institute (JGI-PGF)"/>
            <person name="Walter F."/>
            <person name="Albersmeier A."/>
            <person name="Kalinowski J."/>
            <person name="Ruckert C."/>
        </authorList>
    </citation>
    <scope>NUCLEOTIDE SEQUENCE</scope>
    <source>
        <strain evidence="2">JCM 3276</strain>
    </source>
</reference>
<reference evidence="2" key="2">
    <citation type="submission" date="2020-09" db="EMBL/GenBank/DDBJ databases">
        <authorList>
            <person name="Sun Q."/>
            <person name="Ohkuma M."/>
        </authorList>
    </citation>
    <scope>NUCLEOTIDE SEQUENCE</scope>
    <source>
        <strain evidence="2">JCM 3276</strain>
    </source>
</reference>
<evidence type="ECO:0000313" key="2">
    <source>
        <dbReference type="EMBL" id="GGS30295.1"/>
    </source>
</evidence>
<keyword evidence="3" id="KW-1185">Reference proteome</keyword>
<comment type="caution">
    <text evidence="2">The sequence shown here is derived from an EMBL/GenBank/DDBJ whole genome shotgun (WGS) entry which is preliminary data.</text>
</comment>
<gene>
    <name evidence="2" type="ORF">GCM10010171_24770</name>
</gene>
<dbReference type="Proteomes" id="UP000660680">
    <property type="component" value="Unassembled WGS sequence"/>
</dbReference>
<protein>
    <submittedName>
        <fullName evidence="2">Uncharacterized protein</fullName>
    </submittedName>
</protein>
<dbReference type="RefSeq" id="WP_189210558.1">
    <property type="nucleotide sequence ID" value="NZ_BMRB01000002.1"/>
</dbReference>
<keyword evidence="1" id="KW-0175">Coiled coil</keyword>
<dbReference type="EMBL" id="BMRB01000002">
    <property type="protein sequence ID" value="GGS30295.1"/>
    <property type="molecule type" value="Genomic_DNA"/>
</dbReference>
<sequence length="596" mass="63142">MPKGRRPHDVVAGVPSGSLVDALVRNLADGLGADVAYCVPMAGDLSVVTAWPEHPPARTDRTDAVRMPVADDGMLVVVGVDRWGSGELALLRETAAWIGVSAGLDRARADRVRAESRAHRLRAEVARARGRLAKVRDLERQRLVQSITATTLRDLDDVRGRLLAVRETADHHAVARELDGVRGALDDLLDRFRTVVRGVYPAMLPDRGPTAALAELAATLPRPVRFGGDLGRRVGWEVESGLYQAVAAVLTVLAGVSSDRPVAVDFQRDNALLVRVTADTAGMTAKELRSALAYDAERLAVLGGMLECAVEDGVGVVTVRVAERIEPAAGPRPDVERSAVYRDVRDLVRRGARDAAGGRAQAAWDAVAERMAAPPRIAVVGAHAAGAVPDRVEGVDVVAVTGPADRGLAERLAGDDPRAGVDAVLCLDPPEAEFPSALRASRHRILLARSGGIAELARALTARAPLIAARRALVSVAGLVAALPPHHPLRFAADRIATEAHDLAELDLLDDIDSTAVLRGSATDAARLLGAHGPDPRTRLGLPAAATDEDVTTAAHHAAARWRTHAEHPATPGRDRRACEILVRTAEGIITRTRAH</sequence>
<organism evidence="2 3">
    <name type="scientific">Actinokineospora fastidiosa</name>
    <dbReference type="NCBI Taxonomy" id="1816"/>
    <lineage>
        <taxon>Bacteria</taxon>
        <taxon>Bacillati</taxon>
        <taxon>Actinomycetota</taxon>
        <taxon>Actinomycetes</taxon>
        <taxon>Pseudonocardiales</taxon>
        <taxon>Pseudonocardiaceae</taxon>
        <taxon>Actinokineospora</taxon>
    </lineage>
</organism>